<keyword evidence="2" id="KW-1185">Reference proteome</keyword>
<evidence type="ECO:0000313" key="1">
    <source>
        <dbReference type="EnsemblMetazoa" id="PPA45553.1"/>
    </source>
</evidence>
<organism evidence="1 2">
    <name type="scientific">Pristionchus pacificus</name>
    <name type="common">Parasitic nematode worm</name>
    <dbReference type="NCBI Taxonomy" id="54126"/>
    <lineage>
        <taxon>Eukaryota</taxon>
        <taxon>Metazoa</taxon>
        <taxon>Ecdysozoa</taxon>
        <taxon>Nematoda</taxon>
        <taxon>Chromadorea</taxon>
        <taxon>Rhabditida</taxon>
        <taxon>Rhabditina</taxon>
        <taxon>Diplogasteromorpha</taxon>
        <taxon>Diplogasteroidea</taxon>
        <taxon>Neodiplogasteridae</taxon>
        <taxon>Pristionchus</taxon>
    </lineage>
</organism>
<evidence type="ECO:0000313" key="2">
    <source>
        <dbReference type="Proteomes" id="UP000005239"/>
    </source>
</evidence>
<dbReference type="EnsemblMetazoa" id="PPA45553.1">
    <property type="protein sequence ID" value="PPA45553.1"/>
    <property type="gene ID" value="WBGene00283922"/>
</dbReference>
<dbReference type="AlphaFoldDB" id="A0A2A6C2R9"/>
<name>A0A2A6C2R9_PRIPA</name>
<reference evidence="2" key="1">
    <citation type="journal article" date="2008" name="Nat. Genet.">
        <title>The Pristionchus pacificus genome provides a unique perspective on nematode lifestyle and parasitism.</title>
        <authorList>
            <person name="Dieterich C."/>
            <person name="Clifton S.W."/>
            <person name="Schuster L.N."/>
            <person name="Chinwalla A."/>
            <person name="Delehaunty K."/>
            <person name="Dinkelacker I."/>
            <person name="Fulton L."/>
            <person name="Fulton R."/>
            <person name="Godfrey J."/>
            <person name="Minx P."/>
            <person name="Mitreva M."/>
            <person name="Roeseler W."/>
            <person name="Tian H."/>
            <person name="Witte H."/>
            <person name="Yang S.P."/>
            <person name="Wilson R.K."/>
            <person name="Sommer R.J."/>
        </authorList>
    </citation>
    <scope>NUCLEOTIDE SEQUENCE [LARGE SCALE GENOMIC DNA]</scope>
    <source>
        <strain evidence="2">PS312</strain>
    </source>
</reference>
<sequence>MPAAFDNGRVYNNRDDSPRILEIVCPGDCEANLNINMSEKVETKRTANNAMNIIDFQDATLSMYVDAFHRATNLIKITDCTTGFSDLPFHYKIHGNNS</sequence>
<dbReference type="Proteomes" id="UP000005239">
    <property type="component" value="Unassembled WGS sequence"/>
</dbReference>
<reference evidence="1" key="2">
    <citation type="submission" date="2022-06" db="UniProtKB">
        <authorList>
            <consortium name="EnsemblMetazoa"/>
        </authorList>
    </citation>
    <scope>IDENTIFICATION</scope>
    <source>
        <strain evidence="1">PS312</strain>
    </source>
</reference>
<proteinExistence type="predicted"/>
<protein>
    <submittedName>
        <fullName evidence="1">Uncharacterized protein</fullName>
    </submittedName>
</protein>
<accession>A0A2A6C2R9</accession>
<gene>
    <name evidence="1" type="primary">WBGene00283922</name>
</gene>
<accession>A0A8R1Z2I0</accession>